<keyword evidence="3" id="KW-0378">Hydrolase</keyword>
<dbReference type="InterPro" id="IPR010285">
    <property type="entry name" value="DNA_helicase_pif1-like_DEAD"/>
</dbReference>
<dbReference type="InterPro" id="IPR051055">
    <property type="entry name" value="PIF1_helicase"/>
</dbReference>
<gene>
    <name evidence="10" type="ORF">SAGO17_00112</name>
</gene>
<organism evidence="10">
    <name type="scientific">Mimivirus AB-566-O17</name>
    <dbReference type="NCBI Taxonomy" id="1988039"/>
    <lineage>
        <taxon>Viruses</taxon>
        <taxon>Varidnaviria</taxon>
        <taxon>Bamfordvirae</taxon>
        <taxon>Nucleocytoviricota</taxon>
        <taxon>Megaviricetes</taxon>
        <taxon>Imitervirales</taxon>
        <taxon>Mimiviridae</taxon>
        <taxon>Megamimivirinae</taxon>
        <taxon>Mimivirus</taxon>
    </lineage>
</organism>
<dbReference type="PANTHER" id="PTHR47642">
    <property type="entry name" value="ATP-DEPENDENT DNA HELICASE"/>
    <property type="match status" value="1"/>
</dbReference>
<dbReference type="Pfam" id="PF21530">
    <property type="entry name" value="Pif1_2B_dom"/>
    <property type="match status" value="1"/>
</dbReference>
<evidence type="ECO:0000256" key="6">
    <source>
        <dbReference type="ARBA" id="ARBA00023125"/>
    </source>
</evidence>
<name>A0A1X9VNZ1_9VIRU</name>
<keyword evidence="8" id="KW-0413">Isomerase</keyword>
<accession>A0A1X9VNZ1</accession>
<evidence type="ECO:0000256" key="3">
    <source>
        <dbReference type="ARBA" id="ARBA00022801"/>
    </source>
</evidence>
<keyword evidence="1" id="KW-0547">Nucleotide-binding</keyword>
<dbReference type="SUPFAM" id="SSF52540">
    <property type="entry name" value="P-loop containing nucleoside triphosphate hydrolases"/>
    <property type="match status" value="2"/>
</dbReference>
<dbReference type="SMART" id="SM00382">
    <property type="entry name" value="AAA"/>
    <property type="match status" value="1"/>
</dbReference>
<keyword evidence="6" id="KW-0238">DNA-binding</keyword>
<dbReference type="InterPro" id="IPR049163">
    <property type="entry name" value="Pif1-like_2B_dom"/>
</dbReference>
<dbReference type="InterPro" id="IPR027417">
    <property type="entry name" value="P-loop_NTPase"/>
</dbReference>
<evidence type="ECO:0000313" key="10">
    <source>
        <dbReference type="EMBL" id="ARR75030.1"/>
    </source>
</evidence>
<feature type="non-terminal residue" evidence="10">
    <location>
        <position position="1"/>
    </location>
</feature>
<keyword evidence="4 10" id="KW-0347">Helicase</keyword>
<dbReference type="InterPro" id="IPR003593">
    <property type="entry name" value="AAA+_ATPase"/>
</dbReference>
<evidence type="ECO:0000256" key="2">
    <source>
        <dbReference type="ARBA" id="ARBA00022763"/>
    </source>
</evidence>
<evidence type="ECO:0000256" key="5">
    <source>
        <dbReference type="ARBA" id="ARBA00022840"/>
    </source>
</evidence>
<dbReference type="CDD" id="cd18809">
    <property type="entry name" value="SF1_C_RecD"/>
    <property type="match status" value="1"/>
</dbReference>
<reference evidence="10" key="1">
    <citation type="journal article" date="2017" name="ISME J.">
        <title>Genomic exploration of individual giant ocean viruses.</title>
        <authorList>
            <person name="Wilson W.H."/>
            <person name="Gilg I.C."/>
            <person name="Moniruzzaman M."/>
            <person name="Field E.K."/>
            <person name="Koren S."/>
            <person name="LeCleir G.R."/>
            <person name="Martinez Martinez J."/>
            <person name="Poulton N.J."/>
            <person name="Swan B.K."/>
            <person name="Stepanauskas R."/>
            <person name="Wilhelm S.W."/>
        </authorList>
    </citation>
    <scope>NUCLEOTIDE SEQUENCE</scope>
</reference>
<keyword evidence="7" id="KW-0234">DNA repair</keyword>
<dbReference type="Gene3D" id="3.40.50.300">
    <property type="entry name" value="P-loop containing nucleotide triphosphate hydrolases"/>
    <property type="match status" value="2"/>
</dbReference>
<dbReference type="GO" id="GO:0000723">
    <property type="term" value="P:telomere maintenance"/>
    <property type="evidence" value="ECO:0007669"/>
    <property type="project" value="InterPro"/>
</dbReference>
<protein>
    <submittedName>
        <fullName evidence="10">ATP-dependent DNA helicase PIF1-like protein</fullName>
    </submittedName>
</protein>
<dbReference type="EMBL" id="KY565528">
    <property type="protein sequence ID" value="ARR75030.1"/>
    <property type="molecule type" value="Genomic_DNA"/>
</dbReference>
<sequence>YHTKSNAIPRLSEGISKLLKEACPEAITSTLSESQERVLELVRKGNNVLILGSAGCGKSTVIKEIKSEFKNKKVYITSTTGISAYNIQGVTLHSFMGFGTGEGPLHTLLSRIRRRKGYTQRLIETEILIVDEISMMSAELFEKVDTILREIRRIQLPFGGIQMIFSGDLLQLKPVIKETEWNPDPDQRLIFESSRFSEYFETVVLTTNFRQQHDVIYQGLLTNIRRNTLTSGDLQLLTDCLGKKPPKGVPFLVPTNKAAGEINKRETLKLKTPKFTYTTVFQKEIHTSSHDETLSDMYLAELKNQFKQKDLDELVLRAGSRVMLTRNLDVSSGLVNGALGTISSACKGGVSVEFDNGSTKDLVKEKWELGTDDFTVTASQIPLILAYAITIHKSQSLTLENARIDLARCFADHMVYVALSRVKSLDGLYLESFDASKVMVDKKTLEYLDSIPE</sequence>
<dbReference type="PANTHER" id="PTHR47642:SF5">
    <property type="entry name" value="ATP-DEPENDENT DNA HELICASE"/>
    <property type="match status" value="1"/>
</dbReference>
<keyword evidence="2" id="KW-0227">DNA damage</keyword>
<dbReference type="CDD" id="cd18037">
    <property type="entry name" value="DEXSc_Pif1_like"/>
    <property type="match status" value="1"/>
</dbReference>
<evidence type="ECO:0000256" key="8">
    <source>
        <dbReference type="ARBA" id="ARBA00023235"/>
    </source>
</evidence>
<proteinExistence type="predicted"/>
<keyword evidence="5" id="KW-0067">ATP-binding</keyword>
<evidence type="ECO:0000256" key="7">
    <source>
        <dbReference type="ARBA" id="ARBA00023204"/>
    </source>
</evidence>
<dbReference type="GO" id="GO:0006281">
    <property type="term" value="P:DNA repair"/>
    <property type="evidence" value="ECO:0007669"/>
    <property type="project" value="InterPro"/>
</dbReference>
<dbReference type="GO" id="GO:0003678">
    <property type="term" value="F:DNA helicase activity"/>
    <property type="evidence" value="ECO:0007669"/>
    <property type="project" value="InterPro"/>
</dbReference>
<evidence type="ECO:0000256" key="4">
    <source>
        <dbReference type="ARBA" id="ARBA00022806"/>
    </source>
</evidence>
<dbReference type="Pfam" id="PF05970">
    <property type="entry name" value="PIF1"/>
    <property type="match status" value="1"/>
</dbReference>
<feature type="domain" description="AAA+ ATPase" evidence="9">
    <location>
        <begin position="44"/>
        <end position="236"/>
    </location>
</feature>
<evidence type="ECO:0000256" key="1">
    <source>
        <dbReference type="ARBA" id="ARBA00022741"/>
    </source>
</evidence>
<evidence type="ECO:0000259" key="9">
    <source>
        <dbReference type="SMART" id="SM00382"/>
    </source>
</evidence>